<sequence length="122" mass="13869">MRGDCMGKLLGRDSVVGQPHLAMFDKFEFGDKGFNIQIEGMTAEMRQSVYTAIRLDDSLRQSHYFFQGDAGNDRDGHWMMIEFWTNNKSEIKKTCQVIAKALGVDYSQIVDVEKVLPEELAA</sequence>
<reference evidence="1 2" key="1">
    <citation type="submission" date="2018-03" db="EMBL/GenBank/DDBJ databases">
        <title>Aeromonas veronii whole genome sequencing and analysis.</title>
        <authorList>
            <person name="Xie H."/>
            <person name="Liu T."/>
            <person name="Wang K."/>
        </authorList>
    </citation>
    <scope>NUCLEOTIDE SEQUENCE [LARGE SCALE GENOMIC DNA]</scope>
    <source>
        <strain evidence="1 2">XH.VA.1</strain>
    </source>
</reference>
<gene>
    <name evidence="1" type="ORF">DAA48_21085</name>
</gene>
<proteinExistence type="predicted"/>
<protein>
    <submittedName>
        <fullName evidence="1">Uncharacterized protein</fullName>
    </submittedName>
</protein>
<organism evidence="1 2">
    <name type="scientific">Aeromonas veronii</name>
    <dbReference type="NCBI Taxonomy" id="654"/>
    <lineage>
        <taxon>Bacteria</taxon>
        <taxon>Pseudomonadati</taxon>
        <taxon>Pseudomonadota</taxon>
        <taxon>Gammaproteobacteria</taxon>
        <taxon>Aeromonadales</taxon>
        <taxon>Aeromonadaceae</taxon>
        <taxon>Aeromonas</taxon>
    </lineage>
</organism>
<dbReference type="EMBL" id="PZKL01000045">
    <property type="protein sequence ID" value="PTH78937.1"/>
    <property type="molecule type" value="Genomic_DNA"/>
</dbReference>
<dbReference type="Proteomes" id="UP000241986">
    <property type="component" value="Unassembled WGS sequence"/>
</dbReference>
<accession>A0A2T4MWF4</accession>
<evidence type="ECO:0000313" key="1">
    <source>
        <dbReference type="EMBL" id="PTH78937.1"/>
    </source>
</evidence>
<dbReference type="AlphaFoldDB" id="A0A2T4MWF4"/>
<comment type="caution">
    <text evidence="1">The sequence shown here is derived from an EMBL/GenBank/DDBJ whole genome shotgun (WGS) entry which is preliminary data.</text>
</comment>
<name>A0A2T4MWF4_AERVE</name>
<evidence type="ECO:0000313" key="2">
    <source>
        <dbReference type="Proteomes" id="UP000241986"/>
    </source>
</evidence>